<dbReference type="Proteomes" id="UP000503222">
    <property type="component" value="Chromosome"/>
</dbReference>
<proteinExistence type="predicted"/>
<accession>A0A6G7YN99</accession>
<evidence type="ECO:0000313" key="2">
    <source>
        <dbReference type="EMBL" id="QIK78218.1"/>
    </source>
</evidence>
<protein>
    <submittedName>
        <fullName evidence="2">Uncharacterized protein</fullName>
    </submittedName>
</protein>
<feature type="compositionally biased region" description="Acidic residues" evidence="1">
    <location>
        <begin position="65"/>
        <end position="75"/>
    </location>
</feature>
<dbReference type="KEGG" id="spii:G7077_04175"/>
<name>A0A6G7YN99_9SPHN</name>
<evidence type="ECO:0000256" key="1">
    <source>
        <dbReference type="SAM" id="MobiDB-lite"/>
    </source>
</evidence>
<gene>
    <name evidence="2" type="ORF">G7077_04175</name>
</gene>
<reference evidence="2 3" key="1">
    <citation type="submission" date="2020-03" db="EMBL/GenBank/DDBJ databases">
        <title>Sphingomonas sp. nov., isolated from fish.</title>
        <authorList>
            <person name="Hyun D.-W."/>
            <person name="Bae J.-W."/>
        </authorList>
    </citation>
    <scope>NUCLEOTIDE SEQUENCE [LARGE SCALE GENOMIC DNA]</scope>
    <source>
        <strain evidence="2 3">HDW15B</strain>
    </source>
</reference>
<dbReference type="AlphaFoldDB" id="A0A6G7YN99"/>
<sequence>MRNAASITLLLIGAAVLPGCRAEVDQQNGSAGAQVNAGAQVDIDTLPPDESVATPSDDLANGVDDTNDGEPENGF</sequence>
<dbReference type="RefSeq" id="WP_166410611.1">
    <property type="nucleotide sequence ID" value="NZ_CP049869.1"/>
</dbReference>
<evidence type="ECO:0000313" key="3">
    <source>
        <dbReference type="Proteomes" id="UP000503222"/>
    </source>
</evidence>
<feature type="region of interest" description="Disordered" evidence="1">
    <location>
        <begin position="28"/>
        <end position="75"/>
    </location>
</feature>
<keyword evidence="3" id="KW-1185">Reference proteome</keyword>
<dbReference type="EMBL" id="CP049869">
    <property type="protein sequence ID" value="QIK78218.1"/>
    <property type="molecule type" value="Genomic_DNA"/>
</dbReference>
<organism evidence="2 3">
    <name type="scientific">Sphingomonas piscis</name>
    <dbReference type="NCBI Taxonomy" id="2714943"/>
    <lineage>
        <taxon>Bacteria</taxon>
        <taxon>Pseudomonadati</taxon>
        <taxon>Pseudomonadota</taxon>
        <taxon>Alphaproteobacteria</taxon>
        <taxon>Sphingomonadales</taxon>
        <taxon>Sphingomonadaceae</taxon>
        <taxon>Sphingomonas</taxon>
    </lineage>
</organism>